<organism evidence="2 3">
    <name type="scientific">Etheostoma spectabile</name>
    <name type="common">orangethroat darter</name>
    <dbReference type="NCBI Taxonomy" id="54343"/>
    <lineage>
        <taxon>Eukaryota</taxon>
        <taxon>Metazoa</taxon>
        <taxon>Chordata</taxon>
        <taxon>Craniata</taxon>
        <taxon>Vertebrata</taxon>
        <taxon>Euteleostomi</taxon>
        <taxon>Actinopterygii</taxon>
        <taxon>Neopterygii</taxon>
        <taxon>Teleostei</taxon>
        <taxon>Neoteleostei</taxon>
        <taxon>Acanthomorphata</taxon>
        <taxon>Eupercaria</taxon>
        <taxon>Perciformes</taxon>
        <taxon>Percoidei</taxon>
        <taxon>Percidae</taxon>
        <taxon>Etheostomatinae</taxon>
        <taxon>Etheostoma</taxon>
    </lineage>
</organism>
<dbReference type="PANTHER" id="PTHR17597:SF0">
    <property type="entry name" value="MEMBRANE PROTEIN MLC1"/>
    <property type="match status" value="1"/>
</dbReference>
<dbReference type="EMBL" id="VOFY01000008">
    <property type="protein sequence ID" value="KAA8590636.1"/>
    <property type="molecule type" value="Genomic_DNA"/>
</dbReference>
<name>A0A5J5DCN6_9PERO</name>
<protein>
    <submittedName>
        <fullName evidence="2">Uncharacterized protein</fullName>
    </submittedName>
</protein>
<accession>A0A5J5DCN6</accession>
<dbReference type="GO" id="GO:0005783">
    <property type="term" value="C:endoplasmic reticulum"/>
    <property type="evidence" value="ECO:0007669"/>
    <property type="project" value="TreeGrafter"/>
</dbReference>
<dbReference type="GO" id="GO:0005886">
    <property type="term" value="C:plasma membrane"/>
    <property type="evidence" value="ECO:0007669"/>
    <property type="project" value="TreeGrafter"/>
</dbReference>
<gene>
    <name evidence="2" type="ORF">FQN60_014570</name>
</gene>
<reference evidence="2 3" key="1">
    <citation type="submission" date="2019-08" db="EMBL/GenBank/DDBJ databases">
        <title>A chromosome-level genome assembly, high-density linkage maps, and genome scans reveal the genomic architecture of hybrid incompatibilities underlying speciation via character displacement in darters (Percidae: Etheostominae).</title>
        <authorList>
            <person name="Moran R.L."/>
            <person name="Catchen J.M."/>
            <person name="Fuller R.C."/>
        </authorList>
    </citation>
    <scope>NUCLEOTIDE SEQUENCE [LARGE SCALE GENOMIC DNA]</scope>
    <source>
        <strain evidence="2">EspeVRDwgs_2016</strain>
        <tissue evidence="2">Muscle</tissue>
    </source>
</reference>
<keyword evidence="3" id="KW-1185">Reference proteome</keyword>
<dbReference type="GO" id="GO:0031410">
    <property type="term" value="C:cytoplasmic vesicle"/>
    <property type="evidence" value="ECO:0007669"/>
    <property type="project" value="TreeGrafter"/>
</dbReference>
<proteinExistence type="predicted"/>
<evidence type="ECO:0000313" key="2">
    <source>
        <dbReference type="EMBL" id="KAA8590636.1"/>
    </source>
</evidence>
<dbReference type="InterPro" id="IPR033280">
    <property type="entry name" value="Membrane_MLC1"/>
</dbReference>
<dbReference type="AlphaFoldDB" id="A0A5J5DCN6"/>
<comment type="caution">
    <text evidence="2">The sequence shown here is derived from an EMBL/GenBank/DDBJ whole genome shotgun (WGS) entry which is preliminary data.</text>
</comment>
<dbReference type="GO" id="GO:0047484">
    <property type="term" value="P:regulation of response to osmotic stress"/>
    <property type="evidence" value="ECO:0007669"/>
    <property type="project" value="TreeGrafter"/>
</dbReference>
<keyword evidence="1" id="KW-0812">Transmembrane</keyword>
<keyword evidence="1" id="KW-1133">Transmembrane helix</keyword>
<feature type="transmembrane region" description="Helical" evidence="1">
    <location>
        <begin position="64"/>
        <end position="86"/>
    </location>
</feature>
<evidence type="ECO:0000256" key="1">
    <source>
        <dbReference type="SAM" id="Phobius"/>
    </source>
</evidence>
<keyword evidence="1" id="KW-0472">Membrane</keyword>
<dbReference type="PANTHER" id="PTHR17597">
    <property type="entry name" value="MEMBRANE PROTEIN MLC1"/>
    <property type="match status" value="1"/>
</dbReference>
<sequence>MCFFCNGLLRCAAGAVSDRHAGVTAVTDKVYTCLDLTVMCQTPGVLCVNFAVTTTCLVGFGCKLVLTLLLSISTFNLILMILLEVLMASPVILSARQQKTAAATVRR</sequence>
<dbReference type="Proteomes" id="UP000327493">
    <property type="component" value="Chromosome 8"/>
</dbReference>
<evidence type="ECO:0000313" key="3">
    <source>
        <dbReference type="Proteomes" id="UP000327493"/>
    </source>
</evidence>